<name>A0AAV9L8P4_9SOLN</name>
<keyword evidence="3" id="KW-1185">Reference proteome</keyword>
<evidence type="ECO:0000313" key="3">
    <source>
        <dbReference type="Proteomes" id="UP001311915"/>
    </source>
</evidence>
<comment type="caution">
    <text evidence="2">The sequence shown here is derived from an EMBL/GenBank/DDBJ whole genome shotgun (WGS) entry which is preliminary data.</text>
</comment>
<accession>A0AAV9L8P4</accession>
<dbReference type="EMBL" id="JAWPEI010000007">
    <property type="protein sequence ID" value="KAK4721908.1"/>
    <property type="molecule type" value="Genomic_DNA"/>
</dbReference>
<proteinExistence type="predicted"/>
<reference evidence="2 3" key="1">
    <citation type="submission" date="2023-10" db="EMBL/GenBank/DDBJ databases">
        <title>Genome-Wide Identification Analysis in wild type Solanum Pinnatisectum Reveals Some Genes Defensing Phytophthora Infestans.</title>
        <authorList>
            <person name="Sun C."/>
        </authorList>
    </citation>
    <scope>NUCLEOTIDE SEQUENCE [LARGE SCALE GENOMIC DNA]</scope>
    <source>
        <strain evidence="2">LQN</strain>
        <tissue evidence="2">Leaf</tissue>
    </source>
</reference>
<dbReference type="Proteomes" id="UP001311915">
    <property type="component" value="Unassembled WGS sequence"/>
</dbReference>
<feature type="compositionally biased region" description="Basic and acidic residues" evidence="1">
    <location>
        <begin position="1"/>
        <end position="14"/>
    </location>
</feature>
<evidence type="ECO:0000313" key="2">
    <source>
        <dbReference type="EMBL" id="KAK4721908.1"/>
    </source>
</evidence>
<organism evidence="2 3">
    <name type="scientific">Solanum pinnatisectum</name>
    <name type="common">tansyleaf nightshade</name>
    <dbReference type="NCBI Taxonomy" id="50273"/>
    <lineage>
        <taxon>Eukaryota</taxon>
        <taxon>Viridiplantae</taxon>
        <taxon>Streptophyta</taxon>
        <taxon>Embryophyta</taxon>
        <taxon>Tracheophyta</taxon>
        <taxon>Spermatophyta</taxon>
        <taxon>Magnoliopsida</taxon>
        <taxon>eudicotyledons</taxon>
        <taxon>Gunneridae</taxon>
        <taxon>Pentapetalae</taxon>
        <taxon>asterids</taxon>
        <taxon>lamiids</taxon>
        <taxon>Solanales</taxon>
        <taxon>Solanaceae</taxon>
        <taxon>Solanoideae</taxon>
        <taxon>Solaneae</taxon>
        <taxon>Solanum</taxon>
    </lineage>
</organism>
<protein>
    <submittedName>
        <fullName evidence="2">Uncharacterized protein</fullName>
    </submittedName>
</protein>
<dbReference type="AlphaFoldDB" id="A0AAV9L8P4"/>
<feature type="region of interest" description="Disordered" evidence="1">
    <location>
        <begin position="1"/>
        <end position="53"/>
    </location>
</feature>
<gene>
    <name evidence="2" type="ORF">R3W88_012141</name>
</gene>
<evidence type="ECO:0000256" key="1">
    <source>
        <dbReference type="SAM" id="MobiDB-lite"/>
    </source>
</evidence>
<sequence>MDKEGLRTEDKRNDIAVLDTSQTIDNDDNEEREKEDEGSKVGNIEGGSEEIEHQGSSNFVEDGLCYVHQNFPLYITVKKTIVLAMSAYKKFHQQKRSRSNQIRRGCLGISMSVSNQCGVRIKWKRLGIRSTAPPKFTTTEEAEVRKEE</sequence>